<dbReference type="PANTHER" id="PTHR46630">
    <property type="entry name" value="TETRATRICOPEPTIDE REPEAT PROTEIN 29"/>
    <property type="match status" value="1"/>
</dbReference>
<dbReference type="InterPro" id="IPR019734">
    <property type="entry name" value="TPR_rpt"/>
</dbReference>
<proteinExistence type="inferred from homology"/>
<accession>A0A926IPQ0</accession>
<evidence type="ECO:0000256" key="3">
    <source>
        <dbReference type="ARBA" id="ARBA00022737"/>
    </source>
</evidence>
<dbReference type="GO" id="GO:0005737">
    <property type="term" value="C:cytoplasm"/>
    <property type="evidence" value="ECO:0007669"/>
    <property type="project" value="UniProtKB-SubCell"/>
</dbReference>
<evidence type="ECO:0000256" key="2">
    <source>
        <dbReference type="ARBA" id="ARBA00022490"/>
    </source>
</evidence>
<comment type="similarity">
    <text evidence="5">Belongs to the Rap family.</text>
</comment>
<evidence type="ECO:0000313" key="9">
    <source>
        <dbReference type="Proteomes" id="UP000651085"/>
    </source>
</evidence>
<keyword evidence="7" id="KW-1133">Transmembrane helix</keyword>
<reference evidence="8" key="1">
    <citation type="submission" date="2020-08" db="EMBL/GenBank/DDBJ databases">
        <title>Genome public.</title>
        <authorList>
            <person name="Liu C."/>
            <person name="Sun Q."/>
        </authorList>
    </citation>
    <scope>NUCLEOTIDE SEQUENCE</scope>
    <source>
        <strain evidence="8">N12</strain>
    </source>
</reference>
<dbReference type="RefSeq" id="WP_262433912.1">
    <property type="nucleotide sequence ID" value="NZ_JACRTF010000001.1"/>
</dbReference>
<sequence>MAIATYLFVSCQPATPSHSLLLRVDSLMDTHPDSALRLLESISHPENLHPADYGEYALLLMQAKDRNYTRATDDSLIRSAVAYYQNGSDKEREAKAYYYLGRVYENSDRGTEAVEAFLHAARVMPDQMKSVYLGVTYERLGKCLRKQKFYKLSLEMYKKAQVAYVGSPRFEKEGTYRTLKDISVVYIFLNKYDSASYYAQKCLGFAVEQRVAKWISGSYHTLAQVYFMKKEYEKADQAISQSIQIKLDSLKGDKENLARAYCWKGIFLNKLNKVDSARYYLNLGHAMSSKIDLGYYKQMYEIERDAGQWKEAAWSVDRSIKLRDSINRSVDYEKMSRVIARYKADLEENAWEPLRERKWLWVAGGVVCVLCIAIISYKVYLGRKIKINCRVGSIKPTKEHFVFNENVFINCLNNFQTAETAKELAMLSKKPKDEEIKLSKDVRMQMTCILHDFFSDVIKELQHNFTQLSEEDVTLCIYLLLGIPKKVILACTGTSDNAYRSRMKRIRQKMGQDKFDWVMSLRRPD</sequence>
<dbReference type="AlphaFoldDB" id="A0A926IPQ0"/>
<keyword evidence="4 6" id="KW-0802">TPR repeat</keyword>
<dbReference type="EMBL" id="JACRTF010000001">
    <property type="protein sequence ID" value="MBC8592740.1"/>
    <property type="molecule type" value="Genomic_DNA"/>
</dbReference>
<dbReference type="Proteomes" id="UP000651085">
    <property type="component" value="Unassembled WGS sequence"/>
</dbReference>
<keyword evidence="7" id="KW-0472">Membrane</keyword>
<name>A0A926IPQ0_9BACT</name>
<keyword evidence="3" id="KW-0677">Repeat</keyword>
<dbReference type="Gene3D" id="1.25.40.10">
    <property type="entry name" value="Tetratricopeptide repeat domain"/>
    <property type="match status" value="2"/>
</dbReference>
<dbReference type="SMART" id="SM00028">
    <property type="entry name" value="TPR"/>
    <property type="match status" value="5"/>
</dbReference>
<feature type="repeat" description="TPR" evidence="6">
    <location>
        <begin position="216"/>
        <end position="249"/>
    </location>
</feature>
<dbReference type="InterPro" id="IPR051476">
    <property type="entry name" value="Bac_ResReg_Asp_Phosphatase"/>
</dbReference>
<evidence type="ECO:0000256" key="6">
    <source>
        <dbReference type="PROSITE-ProRule" id="PRU00339"/>
    </source>
</evidence>
<feature type="repeat" description="TPR" evidence="6">
    <location>
        <begin position="94"/>
        <end position="127"/>
    </location>
</feature>
<keyword evidence="9" id="KW-1185">Reference proteome</keyword>
<gene>
    <name evidence="8" type="ORF">H8744_05640</name>
</gene>
<evidence type="ECO:0000256" key="5">
    <source>
        <dbReference type="ARBA" id="ARBA00038253"/>
    </source>
</evidence>
<evidence type="ECO:0000313" key="8">
    <source>
        <dbReference type="EMBL" id="MBC8592740.1"/>
    </source>
</evidence>
<dbReference type="SUPFAM" id="SSF48452">
    <property type="entry name" value="TPR-like"/>
    <property type="match status" value="1"/>
</dbReference>
<evidence type="ECO:0000256" key="1">
    <source>
        <dbReference type="ARBA" id="ARBA00004496"/>
    </source>
</evidence>
<protein>
    <submittedName>
        <fullName evidence="8">Tetratricopeptide repeat protein</fullName>
    </submittedName>
</protein>
<dbReference type="Pfam" id="PF13181">
    <property type="entry name" value="TPR_8"/>
    <property type="match status" value="1"/>
</dbReference>
<organism evidence="8 9">
    <name type="scientific">Jilunia laotingensis</name>
    <dbReference type="NCBI Taxonomy" id="2763675"/>
    <lineage>
        <taxon>Bacteria</taxon>
        <taxon>Pseudomonadati</taxon>
        <taxon>Bacteroidota</taxon>
        <taxon>Bacteroidia</taxon>
        <taxon>Bacteroidales</taxon>
        <taxon>Bacteroidaceae</taxon>
        <taxon>Jilunia</taxon>
    </lineage>
</organism>
<dbReference type="InterPro" id="IPR011990">
    <property type="entry name" value="TPR-like_helical_dom_sf"/>
</dbReference>
<dbReference type="PANTHER" id="PTHR46630:SF1">
    <property type="entry name" value="TETRATRICOPEPTIDE REPEAT PROTEIN 29"/>
    <property type="match status" value="1"/>
</dbReference>
<dbReference type="PROSITE" id="PS50005">
    <property type="entry name" value="TPR"/>
    <property type="match status" value="2"/>
</dbReference>
<keyword evidence="2" id="KW-0963">Cytoplasm</keyword>
<comment type="subcellular location">
    <subcellularLocation>
        <location evidence="1">Cytoplasm</location>
    </subcellularLocation>
</comment>
<evidence type="ECO:0000256" key="7">
    <source>
        <dbReference type="SAM" id="Phobius"/>
    </source>
</evidence>
<evidence type="ECO:0000256" key="4">
    <source>
        <dbReference type="ARBA" id="ARBA00022803"/>
    </source>
</evidence>
<feature type="transmembrane region" description="Helical" evidence="7">
    <location>
        <begin position="359"/>
        <end position="380"/>
    </location>
</feature>
<comment type="caution">
    <text evidence="8">The sequence shown here is derived from an EMBL/GenBank/DDBJ whole genome shotgun (WGS) entry which is preliminary data.</text>
</comment>
<keyword evidence="7" id="KW-0812">Transmembrane</keyword>